<evidence type="ECO:0000313" key="6">
    <source>
        <dbReference type="Proteomes" id="UP000006702"/>
    </source>
</evidence>
<evidence type="ECO:0000313" key="5">
    <source>
        <dbReference type="EMBL" id="EAW25353.1"/>
    </source>
</evidence>
<organism evidence="5 6">
    <name type="scientific">Neosartorya fischeri (strain ATCC 1020 / DSM 3700 / CBS 544.65 / FGSC A1164 / JCM 1740 / NRRL 181 / WB 181)</name>
    <name type="common">Aspergillus fischerianus</name>
    <dbReference type="NCBI Taxonomy" id="331117"/>
    <lineage>
        <taxon>Eukaryota</taxon>
        <taxon>Fungi</taxon>
        <taxon>Dikarya</taxon>
        <taxon>Ascomycota</taxon>
        <taxon>Pezizomycotina</taxon>
        <taxon>Eurotiomycetes</taxon>
        <taxon>Eurotiomycetidae</taxon>
        <taxon>Eurotiales</taxon>
        <taxon>Aspergillaceae</taxon>
        <taxon>Aspergillus</taxon>
        <taxon>Aspergillus subgen. Fumigati</taxon>
    </lineage>
</organism>
<evidence type="ECO:0000256" key="1">
    <source>
        <dbReference type="ARBA" id="ARBA00005964"/>
    </source>
</evidence>
<dbReference type="OrthoDB" id="6846267at2759"/>
<name>A1CXK1_NEOFI</name>
<dbReference type="RefSeq" id="XP_001267250.1">
    <property type="nucleotide sequence ID" value="XM_001267249.1"/>
</dbReference>
<dbReference type="ESTHER" id="neofi-a1cxk1">
    <property type="family name" value="Fungal_carboxylesterase_lipase"/>
</dbReference>
<dbReference type="Proteomes" id="UP000006702">
    <property type="component" value="Unassembled WGS sequence"/>
</dbReference>
<gene>
    <name evidence="5" type="ORF">NFIA_108460</name>
</gene>
<comment type="similarity">
    <text evidence="1 3">Belongs to the type-B carboxylesterase/lipase family.</text>
</comment>
<dbReference type="EMBL" id="DS027685">
    <property type="protein sequence ID" value="EAW25353.1"/>
    <property type="molecule type" value="Genomic_DNA"/>
</dbReference>
<reference evidence="6" key="1">
    <citation type="journal article" date="2008" name="PLoS Genet.">
        <title>Genomic islands in the pathogenic filamentous fungus Aspergillus fumigatus.</title>
        <authorList>
            <person name="Fedorova N.D."/>
            <person name="Khaldi N."/>
            <person name="Joardar V.S."/>
            <person name="Maiti R."/>
            <person name="Amedeo P."/>
            <person name="Anderson M.J."/>
            <person name="Crabtree J."/>
            <person name="Silva J.C."/>
            <person name="Badger J.H."/>
            <person name="Albarraq A."/>
            <person name="Angiuoli S."/>
            <person name="Bussey H."/>
            <person name="Bowyer P."/>
            <person name="Cotty P.J."/>
            <person name="Dyer P.S."/>
            <person name="Egan A."/>
            <person name="Galens K."/>
            <person name="Fraser-Liggett C.M."/>
            <person name="Haas B.J."/>
            <person name="Inman J.M."/>
            <person name="Kent R."/>
            <person name="Lemieux S."/>
            <person name="Malavazi I."/>
            <person name="Orvis J."/>
            <person name="Roemer T."/>
            <person name="Ronning C.M."/>
            <person name="Sundaram J.P."/>
            <person name="Sutton G."/>
            <person name="Turner G."/>
            <person name="Venter J.C."/>
            <person name="White O.R."/>
            <person name="Whitty B.R."/>
            <person name="Youngman P."/>
            <person name="Wolfe K.H."/>
            <person name="Goldman G.H."/>
            <person name="Wortman J.R."/>
            <person name="Jiang B."/>
            <person name="Denning D.W."/>
            <person name="Nierman W.C."/>
        </authorList>
    </citation>
    <scope>NUCLEOTIDE SEQUENCE [LARGE SCALE GENOMIC DNA]</scope>
    <source>
        <strain evidence="6">ATCC 1020 / DSM 3700 / CBS 544.65 / FGSC A1164 / JCM 1740 / NRRL 181 / WB 181</strain>
    </source>
</reference>
<dbReference type="GO" id="GO:0016787">
    <property type="term" value="F:hydrolase activity"/>
    <property type="evidence" value="ECO:0007669"/>
    <property type="project" value="UniProtKB-KW"/>
</dbReference>
<evidence type="ECO:0000259" key="4">
    <source>
        <dbReference type="Pfam" id="PF00135"/>
    </source>
</evidence>
<dbReference type="AlphaFoldDB" id="A1CXK1"/>
<dbReference type="STRING" id="331117.A1CXK1"/>
<dbReference type="KEGG" id="nfi:NFIA_108460"/>
<dbReference type="OMA" id="RIMLGEC"/>
<sequence>METIRYPYVKSLGHRGYVQGLTITSKATNTPLCRFFGGIRYGLAPSQRWRRAQRLPSDYAYGTQDQPSQRDGISGVCPQPSFMNVSFKDEWTEDSFQCNIWVPVAEPPEKGWPVFVFIHGGFLQFGTPNTFSAAALLGETDFNAIIVMPAYRLGVFGFLSSSEIEQDAASVGETVGNHGFWDQRLALEWTRDNIALFGGNPLQVTISGYSAGAYSVFHQLAYDLQLPPEQSLVKQACIWSNSPGVQPKSEAAAQLQFNQLLSALKIPTSLSWSEKLSRLRSIPAKSLLDAATSIELHQFRPTSDGTFIDPSLFNTLDNGTFARKLAARNIRIMLGECRDERSLYATWHPPQSNTLQSLHRRLLADYPRDIADALIKIYCPHGQLPPGCKNWHTDAFGLIYADMQVHKTQRGLIHALAAGNADRLLYRYRIEKRLRCADRTIPPSWGVTHATDQYLWFWGNGEALQADEKPMVRKAFIDPLIRFVRGDADADIGWGTGDYRQVRTLRPDGSVQICEDGLWDEAMRVWRALREVGGSREGATSAKL</sequence>
<dbReference type="SUPFAM" id="SSF53474">
    <property type="entry name" value="alpha/beta-Hydrolases"/>
    <property type="match status" value="1"/>
</dbReference>
<keyword evidence="2 3" id="KW-0378">Hydrolase</keyword>
<dbReference type="Pfam" id="PF00135">
    <property type="entry name" value="COesterase"/>
    <property type="match status" value="1"/>
</dbReference>
<accession>A1CXK1</accession>
<dbReference type="PANTHER" id="PTHR43142">
    <property type="entry name" value="CARBOXYLIC ESTER HYDROLASE"/>
    <property type="match status" value="1"/>
</dbReference>
<dbReference type="EC" id="3.1.1.-" evidence="3"/>
<dbReference type="eggNOG" id="KOG1516">
    <property type="taxonomic scope" value="Eukaryota"/>
</dbReference>
<dbReference type="PANTHER" id="PTHR43142:SF4">
    <property type="entry name" value="CARBOXYLIC ESTER HYDROLASE"/>
    <property type="match status" value="1"/>
</dbReference>
<evidence type="ECO:0000256" key="3">
    <source>
        <dbReference type="RuleBase" id="RU361235"/>
    </source>
</evidence>
<dbReference type="VEuPathDB" id="FungiDB:NFIA_108460"/>
<dbReference type="GeneID" id="4593332"/>
<protein>
    <recommendedName>
        <fullName evidence="3">Carboxylic ester hydrolase</fullName>
        <ecNumber evidence="3">3.1.1.-</ecNumber>
    </recommendedName>
</protein>
<dbReference type="HOGENOM" id="CLU_006586_17_1_1"/>
<dbReference type="InterPro" id="IPR019826">
    <property type="entry name" value="Carboxylesterase_B_AS"/>
</dbReference>
<dbReference type="PROSITE" id="PS00122">
    <property type="entry name" value="CARBOXYLESTERASE_B_1"/>
    <property type="match status" value="1"/>
</dbReference>
<evidence type="ECO:0000256" key="2">
    <source>
        <dbReference type="ARBA" id="ARBA00022801"/>
    </source>
</evidence>
<proteinExistence type="inferred from homology"/>
<keyword evidence="6" id="KW-1185">Reference proteome</keyword>
<dbReference type="InterPro" id="IPR002018">
    <property type="entry name" value="CarbesteraseB"/>
</dbReference>
<dbReference type="Gene3D" id="3.40.50.1820">
    <property type="entry name" value="alpha/beta hydrolase"/>
    <property type="match status" value="1"/>
</dbReference>
<dbReference type="InterPro" id="IPR029058">
    <property type="entry name" value="AB_hydrolase_fold"/>
</dbReference>
<feature type="domain" description="Carboxylesterase type B" evidence="4">
    <location>
        <begin position="15"/>
        <end position="487"/>
    </location>
</feature>